<organism evidence="2 3">
    <name type="scientific">Meganyctiphanes norvegica</name>
    <name type="common">Northern krill</name>
    <name type="synonym">Thysanopoda norvegica</name>
    <dbReference type="NCBI Taxonomy" id="48144"/>
    <lineage>
        <taxon>Eukaryota</taxon>
        <taxon>Metazoa</taxon>
        <taxon>Ecdysozoa</taxon>
        <taxon>Arthropoda</taxon>
        <taxon>Crustacea</taxon>
        <taxon>Multicrustacea</taxon>
        <taxon>Malacostraca</taxon>
        <taxon>Eumalacostraca</taxon>
        <taxon>Eucarida</taxon>
        <taxon>Euphausiacea</taxon>
        <taxon>Euphausiidae</taxon>
        <taxon>Meganyctiphanes</taxon>
    </lineage>
</organism>
<reference evidence="2 3" key="1">
    <citation type="submission" date="2024-05" db="EMBL/GenBank/DDBJ databases">
        <authorList>
            <person name="Wallberg A."/>
        </authorList>
    </citation>
    <scope>NUCLEOTIDE SEQUENCE [LARGE SCALE GENOMIC DNA]</scope>
</reference>
<feature type="non-terminal residue" evidence="2">
    <location>
        <position position="1"/>
    </location>
</feature>
<keyword evidence="1" id="KW-0812">Transmembrane</keyword>
<dbReference type="AlphaFoldDB" id="A0AAV2SCK1"/>
<name>A0AAV2SCK1_MEGNR</name>
<accession>A0AAV2SCK1</accession>
<comment type="caution">
    <text evidence="2">The sequence shown here is derived from an EMBL/GenBank/DDBJ whole genome shotgun (WGS) entry which is preliminary data.</text>
</comment>
<feature type="transmembrane region" description="Helical" evidence="1">
    <location>
        <begin position="86"/>
        <end position="108"/>
    </location>
</feature>
<keyword evidence="1" id="KW-1133">Transmembrane helix</keyword>
<gene>
    <name evidence="2" type="ORF">MNOR_LOCUS34439</name>
</gene>
<evidence type="ECO:0000313" key="2">
    <source>
        <dbReference type="EMBL" id="CAL4173841.1"/>
    </source>
</evidence>
<protein>
    <recommendedName>
        <fullName evidence="4">CASP-like protein</fullName>
    </recommendedName>
</protein>
<evidence type="ECO:0008006" key="4">
    <source>
        <dbReference type="Google" id="ProtNLM"/>
    </source>
</evidence>
<evidence type="ECO:0000256" key="1">
    <source>
        <dbReference type="SAM" id="Phobius"/>
    </source>
</evidence>
<keyword evidence="3" id="KW-1185">Reference proteome</keyword>
<sequence length="152" mass="16101">PRRHNHISTSATLAPTTSTILLLVTNTQPPVPAMAAKQAAILGMILFCGTLSTVAATSEDAKAISVAERTVFVDGGNTDSFSVTDVFLYIGTLTLASLTALIILGLIYDKNDTGAATSYETTGYTGYGEQAYSVARSLYDGYKKYSDKEPTM</sequence>
<keyword evidence="1" id="KW-0472">Membrane</keyword>
<dbReference type="Proteomes" id="UP001497623">
    <property type="component" value="Unassembled WGS sequence"/>
</dbReference>
<dbReference type="EMBL" id="CAXKWB010053088">
    <property type="protein sequence ID" value="CAL4173841.1"/>
    <property type="molecule type" value="Genomic_DNA"/>
</dbReference>
<proteinExistence type="predicted"/>
<evidence type="ECO:0000313" key="3">
    <source>
        <dbReference type="Proteomes" id="UP001497623"/>
    </source>
</evidence>